<evidence type="ECO:0000313" key="2">
    <source>
        <dbReference type="EMBL" id="KAJ5189400.1"/>
    </source>
</evidence>
<keyword evidence="3" id="KW-1185">Reference proteome</keyword>
<evidence type="ECO:0000313" key="3">
    <source>
        <dbReference type="Proteomes" id="UP001150879"/>
    </source>
</evidence>
<sequence length="73" mass="8299">MEPRRQTRSRTGLQQQTTGMKPCRSSGHAEFIRQHLNWILPTHADVRNRTETPSGYDKTSSSGQGFSIRLDAK</sequence>
<reference evidence="2" key="1">
    <citation type="submission" date="2022-11" db="EMBL/GenBank/DDBJ databases">
        <authorList>
            <person name="Petersen C."/>
        </authorList>
    </citation>
    <scope>NUCLEOTIDE SEQUENCE</scope>
    <source>
        <strain evidence="2">IBT 16849</strain>
    </source>
</reference>
<feature type="compositionally biased region" description="Polar residues" evidence="1">
    <location>
        <begin position="9"/>
        <end position="19"/>
    </location>
</feature>
<comment type="caution">
    <text evidence="2">The sequence shown here is derived from an EMBL/GenBank/DDBJ whole genome shotgun (WGS) entry which is preliminary data.</text>
</comment>
<feature type="region of interest" description="Disordered" evidence="1">
    <location>
        <begin position="1"/>
        <end position="25"/>
    </location>
</feature>
<feature type="compositionally biased region" description="Polar residues" evidence="1">
    <location>
        <begin position="51"/>
        <end position="65"/>
    </location>
</feature>
<accession>A0A9W9M4Y3</accession>
<dbReference type="AlphaFoldDB" id="A0A9W9M4Y3"/>
<evidence type="ECO:0000256" key="1">
    <source>
        <dbReference type="SAM" id="MobiDB-lite"/>
    </source>
</evidence>
<organism evidence="2 3">
    <name type="scientific">Penicillium cf. griseofulvum</name>
    <dbReference type="NCBI Taxonomy" id="2972120"/>
    <lineage>
        <taxon>Eukaryota</taxon>
        <taxon>Fungi</taxon>
        <taxon>Dikarya</taxon>
        <taxon>Ascomycota</taxon>
        <taxon>Pezizomycotina</taxon>
        <taxon>Eurotiomycetes</taxon>
        <taxon>Eurotiomycetidae</taxon>
        <taxon>Eurotiales</taxon>
        <taxon>Aspergillaceae</taxon>
        <taxon>Penicillium</taxon>
    </lineage>
</organism>
<feature type="region of interest" description="Disordered" evidence="1">
    <location>
        <begin position="48"/>
        <end position="73"/>
    </location>
</feature>
<dbReference type="EMBL" id="JAPQKP010000005">
    <property type="protein sequence ID" value="KAJ5189400.1"/>
    <property type="molecule type" value="Genomic_DNA"/>
</dbReference>
<reference evidence="2" key="2">
    <citation type="journal article" date="2023" name="IMA Fungus">
        <title>Comparative genomic study of the Penicillium genus elucidates a diverse pangenome and 15 lateral gene transfer events.</title>
        <authorList>
            <person name="Petersen C."/>
            <person name="Sorensen T."/>
            <person name="Nielsen M.R."/>
            <person name="Sondergaard T.E."/>
            <person name="Sorensen J.L."/>
            <person name="Fitzpatrick D.A."/>
            <person name="Frisvad J.C."/>
            <person name="Nielsen K.L."/>
        </authorList>
    </citation>
    <scope>NUCLEOTIDE SEQUENCE</scope>
    <source>
        <strain evidence="2">IBT 16849</strain>
    </source>
</reference>
<protein>
    <submittedName>
        <fullName evidence="2">Uncharacterized protein</fullName>
    </submittedName>
</protein>
<name>A0A9W9M4Y3_9EURO</name>
<gene>
    <name evidence="2" type="ORF">N7472_008414</name>
</gene>
<proteinExistence type="predicted"/>
<dbReference type="Proteomes" id="UP001150879">
    <property type="component" value="Unassembled WGS sequence"/>
</dbReference>